<dbReference type="Proteomes" id="UP001521222">
    <property type="component" value="Unassembled WGS sequence"/>
</dbReference>
<gene>
    <name evidence="1" type="ORF">SLS59_009374</name>
</gene>
<evidence type="ECO:0000313" key="1">
    <source>
        <dbReference type="EMBL" id="KAL1593049.1"/>
    </source>
</evidence>
<protein>
    <submittedName>
        <fullName evidence="1">Uncharacterized protein</fullName>
    </submittedName>
</protein>
<comment type="caution">
    <text evidence="1">The sequence shown here is derived from an EMBL/GenBank/DDBJ whole genome shotgun (WGS) entry which is preliminary data.</text>
</comment>
<sequence length="222" mass="24559">MTTASEVFSDSETQWRSGEIASLFEGDAIVDLPSTPDQIKDTHTLGTQYTSLESGGQLPKDYETTVALSVFSRSSGTASHMATEITDATSTSEFNDLLSLIGNPPPENPTASSLKKKLQELHDSATSSVDEPGQMDKSWIVHEYFCRMEAFDMAVNIPPEIHSFSTRITGSPERHLDERINRLWGNYKTFEKASVSPLFGQTIAAVMRMSRQMVGKWLTITD</sequence>
<reference evidence="1 2" key="1">
    <citation type="submission" date="2024-02" db="EMBL/GenBank/DDBJ databases">
        <title>De novo assembly and annotation of 12 fungi associated with fruit tree decline syndrome in Ontario, Canada.</title>
        <authorList>
            <person name="Sulman M."/>
            <person name="Ellouze W."/>
            <person name="Ilyukhin E."/>
        </authorList>
    </citation>
    <scope>NUCLEOTIDE SEQUENCE [LARGE SCALE GENOMIC DNA]</scope>
    <source>
        <strain evidence="1 2">M97-236</strain>
    </source>
</reference>
<proteinExistence type="predicted"/>
<organism evidence="1 2">
    <name type="scientific">Nothophoma quercina</name>
    <dbReference type="NCBI Taxonomy" id="749835"/>
    <lineage>
        <taxon>Eukaryota</taxon>
        <taxon>Fungi</taxon>
        <taxon>Dikarya</taxon>
        <taxon>Ascomycota</taxon>
        <taxon>Pezizomycotina</taxon>
        <taxon>Dothideomycetes</taxon>
        <taxon>Pleosporomycetidae</taxon>
        <taxon>Pleosporales</taxon>
        <taxon>Pleosporineae</taxon>
        <taxon>Didymellaceae</taxon>
        <taxon>Nothophoma</taxon>
    </lineage>
</organism>
<accession>A0ABR3QLL9</accession>
<keyword evidence="2" id="KW-1185">Reference proteome</keyword>
<dbReference type="EMBL" id="JAKIXB020000042">
    <property type="protein sequence ID" value="KAL1593049.1"/>
    <property type="molecule type" value="Genomic_DNA"/>
</dbReference>
<name>A0ABR3QLL9_9PLEO</name>
<evidence type="ECO:0000313" key="2">
    <source>
        <dbReference type="Proteomes" id="UP001521222"/>
    </source>
</evidence>